<evidence type="ECO:0000313" key="6">
    <source>
        <dbReference type="Proteomes" id="UP000199153"/>
    </source>
</evidence>
<evidence type="ECO:0000313" key="5">
    <source>
        <dbReference type="EMBL" id="SFN33266.1"/>
    </source>
</evidence>
<sequence>MLLLIHQHAEKLVRVRYKGDELEVEETDLCSVFWKLAEEYPEEIITWCEEEFEADLNTDAWSEIFHQDLIMASYGIKTDLFSEKIGYIDQLPFVNVNRKVHYATWRMSTDVGGINAKVLLQFREMFGQIKDFGFLLNSIAKLGQQNGLFCYSAPGLVKEAGLRLSPVGLAQPDILWHSLSGQATQPDNGEGLKSTASKEELFSFVQAHYKSVRLWLLFWCFVRYEKSFPLAALITALFQKKFFKKNIDLSGIELQSNRTGNPGTSIDVIIPTLGRKQYLLQVLEDLKVQSLLPKKVILVEQDPDPDSQSDLPELKTRTWPFEIVHHFTHKTGACQARNLALEKVDAEWVFFADDDIRFEADLLQKSLDELKRLGADCLNINCKQEGEKTLFHKIKQWGSFGSGTSIVHARYCKDLRFDEVFEYGFGEDQDYGMQLRNAGCDIIYHPDIEILHLKAPRGGFRELDLPPWVKDKPKPSPTLMIYAKKYYTEEQLKGFKTEMFLRYYSKQEIKNPLKYLKRMKKDWRKSKDWAEKLQKERSENDLITSV</sequence>
<proteinExistence type="inferred from homology"/>
<reference evidence="5 6" key="1">
    <citation type="submission" date="2016-10" db="EMBL/GenBank/DDBJ databases">
        <authorList>
            <person name="de Groot N.N."/>
        </authorList>
    </citation>
    <scope>NUCLEOTIDE SEQUENCE [LARGE SCALE GENOMIC DNA]</scope>
    <source>
        <strain evidence="5 6">DSM 17794</strain>
    </source>
</reference>
<protein>
    <recommendedName>
        <fullName evidence="4">Glycosyltransferase 2-like domain-containing protein</fullName>
    </recommendedName>
</protein>
<dbReference type="OrthoDB" id="1326385at2"/>
<evidence type="ECO:0000256" key="1">
    <source>
        <dbReference type="ARBA" id="ARBA00006739"/>
    </source>
</evidence>
<evidence type="ECO:0000256" key="2">
    <source>
        <dbReference type="ARBA" id="ARBA00022676"/>
    </source>
</evidence>
<dbReference type="Gene3D" id="3.90.550.10">
    <property type="entry name" value="Spore Coat Polysaccharide Biosynthesis Protein SpsA, Chain A"/>
    <property type="match status" value="1"/>
</dbReference>
<accession>A0A1I4Y5D3</accession>
<dbReference type="RefSeq" id="WP_093405549.1">
    <property type="nucleotide sequence ID" value="NZ_FOVL01000002.1"/>
</dbReference>
<dbReference type="STRING" id="287099.SAMN05660413_00539"/>
<keyword evidence="6" id="KW-1185">Reference proteome</keyword>
<dbReference type="GO" id="GO:0016757">
    <property type="term" value="F:glycosyltransferase activity"/>
    <property type="evidence" value="ECO:0007669"/>
    <property type="project" value="UniProtKB-KW"/>
</dbReference>
<organism evidence="5 6">
    <name type="scientific">Salegentibacter flavus</name>
    <dbReference type="NCBI Taxonomy" id="287099"/>
    <lineage>
        <taxon>Bacteria</taxon>
        <taxon>Pseudomonadati</taxon>
        <taxon>Bacteroidota</taxon>
        <taxon>Flavobacteriia</taxon>
        <taxon>Flavobacteriales</taxon>
        <taxon>Flavobacteriaceae</taxon>
        <taxon>Salegentibacter</taxon>
    </lineage>
</organism>
<evidence type="ECO:0000256" key="3">
    <source>
        <dbReference type="ARBA" id="ARBA00022679"/>
    </source>
</evidence>
<dbReference type="Proteomes" id="UP000199153">
    <property type="component" value="Unassembled WGS sequence"/>
</dbReference>
<dbReference type="PANTHER" id="PTHR43179:SF12">
    <property type="entry name" value="GALACTOFURANOSYLTRANSFERASE GLFT2"/>
    <property type="match status" value="1"/>
</dbReference>
<dbReference type="AlphaFoldDB" id="A0A1I4Y5D3"/>
<comment type="similarity">
    <text evidence="1">Belongs to the glycosyltransferase 2 family.</text>
</comment>
<dbReference type="Pfam" id="PF00535">
    <property type="entry name" value="Glycos_transf_2"/>
    <property type="match status" value="1"/>
</dbReference>
<dbReference type="InterPro" id="IPR001173">
    <property type="entry name" value="Glyco_trans_2-like"/>
</dbReference>
<dbReference type="EMBL" id="FOVL01000002">
    <property type="protein sequence ID" value="SFN33266.1"/>
    <property type="molecule type" value="Genomic_DNA"/>
</dbReference>
<dbReference type="PANTHER" id="PTHR43179">
    <property type="entry name" value="RHAMNOSYLTRANSFERASE WBBL"/>
    <property type="match status" value="1"/>
</dbReference>
<feature type="domain" description="Glycosyltransferase 2-like" evidence="4">
    <location>
        <begin position="268"/>
        <end position="389"/>
    </location>
</feature>
<evidence type="ECO:0000259" key="4">
    <source>
        <dbReference type="Pfam" id="PF00535"/>
    </source>
</evidence>
<keyword evidence="3" id="KW-0808">Transferase</keyword>
<keyword evidence="2" id="KW-0328">Glycosyltransferase</keyword>
<dbReference type="InterPro" id="IPR029044">
    <property type="entry name" value="Nucleotide-diphossugar_trans"/>
</dbReference>
<gene>
    <name evidence="5" type="ORF">SAMN05660413_00539</name>
</gene>
<name>A0A1I4Y5D3_9FLAO</name>
<dbReference type="SUPFAM" id="SSF53448">
    <property type="entry name" value="Nucleotide-diphospho-sugar transferases"/>
    <property type="match status" value="1"/>
</dbReference>